<keyword evidence="2" id="KW-1133">Transmembrane helix</keyword>
<keyword evidence="5" id="KW-1185">Reference proteome</keyword>
<comment type="caution">
    <text evidence="4">The sequence shown here is derived from an EMBL/GenBank/DDBJ whole genome shotgun (WGS) entry which is preliminary data.</text>
</comment>
<dbReference type="RefSeq" id="WP_193917707.1">
    <property type="nucleotide sequence ID" value="NZ_JADEXS020000001.1"/>
</dbReference>
<evidence type="ECO:0000313" key="4">
    <source>
        <dbReference type="EMBL" id="MBE9023814.1"/>
    </source>
</evidence>
<dbReference type="SUPFAM" id="SSF52540">
    <property type="entry name" value="P-loop containing nucleoside triphosphate hydrolases"/>
    <property type="match status" value="1"/>
</dbReference>
<name>A0A8J6ZM16_DESMC</name>
<reference evidence="4" key="1">
    <citation type="submission" date="2020-10" db="EMBL/GenBank/DDBJ databases">
        <authorList>
            <person name="Castelo-Branco R."/>
            <person name="Eusebio N."/>
            <person name="Adriana R."/>
            <person name="Vieira A."/>
            <person name="Brugerolle De Fraissinette N."/>
            <person name="Rezende De Castro R."/>
            <person name="Schneider M.P."/>
            <person name="Vasconcelos V."/>
            <person name="Leao P.N."/>
        </authorList>
    </citation>
    <scope>NUCLEOTIDE SEQUENCE</scope>
    <source>
        <strain evidence="4">LEGE 12446</strain>
    </source>
</reference>
<dbReference type="AlphaFoldDB" id="A0A8J6ZM16"/>
<evidence type="ECO:0000256" key="2">
    <source>
        <dbReference type="SAM" id="Phobius"/>
    </source>
</evidence>
<sequence length="772" mass="87602">MINDDSQSGETHSNYKYQPGGSLLPDAPTYIVREADHELYNALLAGEYCYVLNSRQMGKSSLRIRTMYKLQTQDINCVEIELSGIGSQEITASQWYGGIIQELISGFELQVNRRSWLREQEDLSPVQRLGGFIENVLLTQINQKIVIFIDEIDSVLSLNFPTDEFFALIRHCYDKRASNPEYRRLSFALLGVATPADLIQDENATPFNIGRAIELKGFQLHESVSLVQGLIEKVSNPEAVFKEVLYWTGGQPFLTQKLCWLISQESGVQTPQSIKHLVKKRIIENWESQDEPEHLRTIRDRILRNSRSSTSLLLLYKKVLQRGKIPANNSEAYLELRLSGLVNQHQGNLIVKNPIYKTVFDLNWLKKQLNNQNEFQNALPLWQVAFASVAITSIIIGIRTLGFLQAWELQAYDQLMRSRPDEGIDQRLLLVTITEEDVQSQPITERKAASLSERSFAQLLTKLEQSKPRAIGLDIYRETPLKAEYKNLAEKIKNSNNIFSICHYGKPGIKTPPEVSKQGQGFNNVELDFDGVLRRQILAVDSAFPCESKYSFAWKLAVSYLAEAGIKSDFTPDNYLKLGKVVFKTLEENSGSYHHINASGHQILLNYRASKEVAEKVTLQEVLSNNFNPNLAKNRIVLIGTTDLSFNDHHWRTPYSDGYFAVKTMTGVEIQAHMVSQILSTIMDRRPLILPWSKPIETMWIWGWSLVGGLLAWRLMSLRLILLGGGVAVGILYASCWGLLTFKGAWIPLFSSALALVAVESSLVIYRYKIFE</sequence>
<feature type="compositionally biased region" description="Polar residues" evidence="1">
    <location>
        <begin position="1"/>
        <end position="16"/>
    </location>
</feature>
<gene>
    <name evidence="4" type="ORF">IQ276_15655</name>
</gene>
<dbReference type="Proteomes" id="UP000622533">
    <property type="component" value="Unassembled WGS sequence"/>
</dbReference>
<feature type="region of interest" description="Disordered" evidence="1">
    <location>
        <begin position="1"/>
        <end position="20"/>
    </location>
</feature>
<dbReference type="Pfam" id="PF05226">
    <property type="entry name" value="CHASE2"/>
    <property type="match status" value="1"/>
</dbReference>
<dbReference type="EMBL" id="JADEXS010000196">
    <property type="protein sequence ID" value="MBE9023814.1"/>
    <property type="molecule type" value="Genomic_DNA"/>
</dbReference>
<protein>
    <submittedName>
        <fullName evidence="4">CHASE2 domain-containing protein</fullName>
    </submittedName>
</protein>
<dbReference type="Pfam" id="PF14516">
    <property type="entry name" value="AAA_35"/>
    <property type="match status" value="1"/>
</dbReference>
<keyword evidence="2" id="KW-0812">Transmembrane</keyword>
<feature type="transmembrane region" description="Helical" evidence="2">
    <location>
        <begin position="720"/>
        <end position="740"/>
    </location>
</feature>
<proteinExistence type="predicted"/>
<feature type="transmembrane region" description="Helical" evidence="2">
    <location>
        <begin position="746"/>
        <end position="766"/>
    </location>
</feature>
<dbReference type="Gene3D" id="3.40.50.300">
    <property type="entry name" value="P-loop containing nucleotide triphosphate hydrolases"/>
    <property type="match status" value="1"/>
</dbReference>
<evidence type="ECO:0000256" key="1">
    <source>
        <dbReference type="SAM" id="MobiDB-lite"/>
    </source>
</evidence>
<dbReference type="InterPro" id="IPR007890">
    <property type="entry name" value="CHASE2"/>
</dbReference>
<dbReference type="SMART" id="SM01080">
    <property type="entry name" value="CHASE2"/>
    <property type="match status" value="1"/>
</dbReference>
<accession>A0A8J6ZM16</accession>
<feature type="domain" description="CHASE2" evidence="3">
    <location>
        <begin position="404"/>
        <end position="711"/>
    </location>
</feature>
<evidence type="ECO:0000313" key="5">
    <source>
        <dbReference type="Proteomes" id="UP000622533"/>
    </source>
</evidence>
<keyword evidence="2" id="KW-0472">Membrane</keyword>
<evidence type="ECO:0000259" key="3">
    <source>
        <dbReference type="SMART" id="SM01080"/>
    </source>
</evidence>
<dbReference type="InterPro" id="IPR027417">
    <property type="entry name" value="P-loop_NTPase"/>
</dbReference>
<organism evidence="4 5">
    <name type="scientific">Desmonostoc muscorum LEGE 12446</name>
    <dbReference type="NCBI Taxonomy" id="1828758"/>
    <lineage>
        <taxon>Bacteria</taxon>
        <taxon>Bacillati</taxon>
        <taxon>Cyanobacteriota</taxon>
        <taxon>Cyanophyceae</taxon>
        <taxon>Nostocales</taxon>
        <taxon>Nostocaceae</taxon>
        <taxon>Desmonostoc</taxon>
    </lineage>
</organism>